<accession>A0ABQ1QNK1</accession>
<sequence length="136" mass="15436">MQVRILPEIGLVYVRYSSWMSIDESGAAFAEYLAHPDFRLGQKQLIDLTEVTEWDRDFTKLLALQARKADVFHQPPHSTLLAMIAPTPKARTLANWVSRSWDQVDTVAYLVAETEAEALELLGIRAERIDELLPSP</sequence>
<evidence type="ECO:0000313" key="2">
    <source>
        <dbReference type="Proteomes" id="UP000617355"/>
    </source>
</evidence>
<protein>
    <submittedName>
        <fullName evidence="1">Uncharacterized protein</fullName>
    </submittedName>
</protein>
<dbReference type="Proteomes" id="UP000617355">
    <property type="component" value="Unassembled WGS sequence"/>
</dbReference>
<dbReference type="EMBL" id="BMGI01000002">
    <property type="protein sequence ID" value="GGD34058.1"/>
    <property type="molecule type" value="Genomic_DNA"/>
</dbReference>
<keyword evidence="2" id="KW-1185">Reference proteome</keyword>
<reference evidence="2" key="1">
    <citation type="journal article" date="2019" name="Int. J. Syst. Evol. Microbiol.">
        <title>The Global Catalogue of Microorganisms (GCM) 10K type strain sequencing project: providing services to taxonomists for standard genome sequencing and annotation.</title>
        <authorList>
            <consortium name="The Broad Institute Genomics Platform"/>
            <consortium name="The Broad Institute Genome Sequencing Center for Infectious Disease"/>
            <person name="Wu L."/>
            <person name="Ma J."/>
        </authorList>
    </citation>
    <scope>NUCLEOTIDE SEQUENCE [LARGE SCALE GENOMIC DNA]</scope>
    <source>
        <strain evidence="2">CGMCC 1.12922</strain>
    </source>
</reference>
<comment type="caution">
    <text evidence="1">The sequence shown here is derived from an EMBL/GenBank/DDBJ whole genome shotgun (WGS) entry which is preliminary data.</text>
</comment>
<gene>
    <name evidence="1" type="ORF">GCM10011358_17630</name>
</gene>
<name>A0ABQ1QNK1_9RHOB</name>
<evidence type="ECO:0000313" key="1">
    <source>
        <dbReference type="EMBL" id="GGD34058.1"/>
    </source>
</evidence>
<organism evidence="1 2">
    <name type="scientific">Sinisalibacter lacisalsi</name>
    <dbReference type="NCBI Taxonomy" id="1526570"/>
    <lineage>
        <taxon>Bacteria</taxon>
        <taxon>Pseudomonadati</taxon>
        <taxon>Pseudomonadota</taxon>
        <taxon>Alphaproteobacteria</taxon>
        <taxon>Rhodobacterales</taxon>
        <taxon>Roseobacteraceae</taxon>
        <taxon>Sinisalibacter</taxon>
    </lineage>
</organism>
<dbReference type="RefSeq" id="WP_229738161.1">
    <property type="nucleotide sequence ID" value="NZ_BMGI01000002.1"/>
</dbReference>
<proteinExistence type="predicted"/>